<dbReference type="PANTHER" id="PTHR43024">
    <property type="entry name" value="UDP-N-ACETYLMURAMOYL-TRIPEPTIDE--D-ALANYL-D-ALANINE LIGASE"/>
    <property type="match status" value="1"/>
</dbReference>
<dbReference type="EMBL" id="CP067420">
    <property type="protein sequence ID" value="QQP90941.1"/>
    <property type="molecule type" value="Genomic_DNA"/>
</dbReference>
<evidence type="ECO:0000256" key="9">
    <source>
        <dbReference type="ARBA" id="ARBA00023316"/>
    </source>
</evidence>
<comment type="subcellular location">
    <subcellularLocation>
        <location evidence="10 11">Cytoplasm</location>
    </subcellularLocation>
</comment>
<dbReference type="Proteomes" id="UP000595197">
    <property type="component" value="Chromosome"/>
</dbReference>
<dbReference type="NCBIfam" id="NF010693">
    <property type="entry name" value="PRK14093.1"/>
    <property type="match status" value="1"/>
</dbReference>
<proteinExistence type="inferred from homology"/>
<dbReference type="HAMAP" id="MF_02019">
    <property type="entry name" value="MurF"/>
    <property type="match status" value="1"/>
</dbReference>
<reference evidence="16" key="1">
    <citation type="submission" date="2021-02" db="EMBL/GenBank/DDBJ databases">
        <title>Skermanella TT6 skin isolate.</title>
        <authorList>
            <person name="Lee K."/>
            <person name="Ganzorig M."/>
        </authorList>
    </citation>
    <scope>NUCLEOTIDE SEQUENCE</scope>
    <source>
        <strain evidence="16">TT6</strain>
    </source>
</reference>
<evidence type="ECO:0000256" key="4">
    <source>
        <dbReference type="ARBA" id="ARBA00022741"/>
    </source>
</evidence>
<dbReference type="RefSeq" id="WP_201078373.1">
    <property type="nucleotide sequence ID" value="NZ_CP067420.1"/>
</dbReference>
<dbReference type="InterPro" id="IPR036565">
    <property type="entry name" value="Mur-like_cat_sf"/>
</dbReference>
<keyword evidence="8 10" id="KW-0131">Cell cycle</keyword>
<protein>
    <recommendedName>
        <fullName evidence="10 11">UDP-N-acetylmuramoyl-tripeptide--D-alanyl-D-alanine ligase</fullName>
        <ecNumber evidence="10 11">6.3.2.10</ecNumber>
    </recommendedName>
    <alternativeName>
        <fullName evidence="10">D-alanyl-D-alanine-adding enzyme</fullName>
    </alternativeName>
</protein>
<feature type="domain" description="Mur ligase central" evidence="15">
    <location>
        <begin position="116"/>
        <end position="305"/>
    </location>
</feature>
<comment type="catalytic activity">
    <reaction evidence="10 11">
        <text>D-alanyl-D-alanine + UDP-N-acetyl-alpha-D-muramoyl-L-alanyl-gamma-D-glutamyl-meso-2,6-diaminopimelate + ATP = UDP-N-acetyl-alpha-D-muramoyl-L-alanyl-gamma-D-glutamyl-meso-2,6-diaminopimeloyl-D-alanyl-D-alanine + ADP + phosphate + H(+)</text>
        <dbReference type="Rhea" id="RHEA:28374"/>
        <dbReference type="ChEBI" id="CHEBI:15378"/>
        <dbReference type="ChEBI" id="CHEBI:30616"/>
        <dbReference type="ChEBI" id="CHEBI:43474"/>
        <dbReference type="ChEBI" id="CHEBI:57822"/>
        <dbReference type="ChEBI" id="CHEBI:61386"/>
        <dbReference type="ChEBI" id="CHEBI:83905"/>
        <dbReference type="ChEBI" id="CHEBI:456216"/>
        <dbReference type="EC" id="6.3.2.10"/>
    </reaction>
</comment>
<keyword evidence="1 10" id="KW-0963">Cytoplasm</keyword>
<dbReference type="Gene3D" id="3.90.190.20">
    <property type="entry name" value="Mur ligase, C-terminal domain"/>
    <property type="match status" value="1"/>
</dbReference>
<dbReference type="Pfam" id="PF02875">
    <property type="entry name" value="Mur_ligase_C"/>
    <property type="match status" value="1"/>
</dbReference>
<dbReference type="GO" id="GO:0016874">
    <property type="term" value="F:ligase activity"/>
    <property type="evidence" value="ECO:0007669"/>
    <property type="project" value="UniProtKB-KW"/>
</dbReference>
<dbReference type="InterPro" id="IPR051046">
    <property type="entry name" value="MurCDEF_CellWall_CoF430Synth"/>
</dbReference>
<evidence type="ECO:0000259" key="13">
    <source>
        <dbReference type="Pfam" id="PF01225"/>
    </source>
</evidence>
<evidence type="ECO:0000256" key="7">
    <source>
        <dbReference type="ARBA" id="ARBA00022984"/>
    </source>
</evidence>
<dbReference type="InterPro" id="IPR005863">
    <property type="entry name" value="UDP-N-AcMur_synth"/>
</dbReference>
<feature type="domain" description="Mur ligase N-terminal catalytic" evidence="13">
    <location>
        <begin position="33"/>
        <end position="79"/>
    </location>
</feature>
<comment type="function">
    <text evidence="10 11">Involved in cell wall formation. Catalyzes the final step in the synthesis of UDP-N-acetylmuramoyl-pentapeptide, the precursor of murein.</text>
</comment>
<gene>
    <name evidence="10" type="primary">murF</name>
    <name evidence="16" type="ORF">IGS68_06875</name>
</gene>
<keyword evidence="5 10" id="KW-0067">ATP-binding</keyword>
<evidence type="ECO:0000256" key="1">
    <source>
        <dbReference type="ARBA" id="ARBA00022490"/>
    </source>
</evidence>
<feature type="domain" description="Mur ligase C-terminal" evidence="14">
    <location>
        <begin position="336"/>
        <end position="455"/>
    </location>
</feature>
<comment type="similarity">
    <text evidence="10">Belongs to the MurCDEF family. MurF subfamily.</text>
</comment>
<dbReference type="Pfam" id="PF01225">
    <property type="entry name" value="Mur_ligase"/>
    <property type="match status" value="1"/>
</dbReference>
<name>A0ABX7B980_9PROT</name>
<dbReference type="NCBIfam" id="TIGR01143">
    <property type="entry name" value="murF"/>
    <property type="match status" value="1"/>
</dbReference>
<evidence type="ECO:0000256" key="6">
    <source>
        <dbReference type="ARBA" id="ARBA00022960"/>
    </source>
</evidence>
<evidence type="ECO:0000256" key="2">
    <source>
        <dbReference type="ARBA" id="ARBA00022598"/>
    </source>
</evidence>
<dbReference type="Pfam" id="PF08245">
    <property type="entry name" value="Mur_ligase_M"/>
    <property type="match status" value="1"/>
</dbReference>
<accession>A0ABX7B980</accession>
<evidence type="ECO:0000256" key="3">
    <source>
        <dbReference type="ARBA" id="ARBA00022618"/>
    </source>
</evidence>
<evidence type="ECO:0000259" key="15">
    <source>
        <dbReference type="Pfam" id="PF08245"/>
    </source>
</evidence>
<feature type="binding site" evidence="10">
    <location>
        <begin position="118"/>
        <end position="124"/>
    </location>
    <ligand>
        <name>ATP</name>
        <dbReference type="ChEBI" id="CHEBI:30616"/>
    </ligand>
</feature>
<dbReference type="Gene3D" id="3.40.1390.10">
    <property type="entry name" value="MurE/MurF, N-terminal domain"/>
    <property type="match status" value="1"/>
</dbReference>
<keyword evidence="9 10" id="KW-0961">Cell wall biogenesis/degradation</keyword>
<dbReference type="InterPro" id="IPR036615">
    <property type="entry name" value="Mur_ligase_C_dom_sf"/>
</dbReference>
<dbReference type="InterPro" id="IPR004101">
    <property type="entry name" value="Mur_ligase_C"/>
</dbReference>
<dbReference type="SUPFAM" id="SSF53623">
    <property type="entry name" value="MurD-like peptide ligases, catalytic domain"/>
    <property type="match status" value="1"/>
</dbReference>
<dbReference type="InterPro" id="IPR000713">
    <property type="entry name" value="Mur_ligase_N"/>
</dbReference>
<keyword evidence="4 10" id="KW-0547">Nucleotide-binding</keyword>
<evidence type="ECO:0000313" key="17">
    <source>
        <dbReference type="Proteomes" id="UP000595197"/>
    </source>
</evidence>
<evidence type="ECO:0000259" key="14">
    <source>
        <dbReference type="Pfam" id="PF02875"/>
    </source>
</evidence>
<organism evidence="16 17">
    <name type="scientific">Skermanella cutis</name>
    <dbReference type="NCBI Taxonomy" id="2775420"/>
    <lineage>
        <taxon>Bacteria</taxon>
        <taxon>Pseudomonadati</taxon>
        <taxon>Pseudomonadota</taxon>
        <taxon>Alphaproteobacteria</taxon>
        <taxon>Rhodospirillales</taxon>
        <taxon>Azospirillaceae</taxon>
        <taxon>Skermanella</taxon>
    </lineage>
</organism>
<keyword evidence="6 10" id="KW-0133">Cell shape</keyword>
<keyword evidence="2 10" id="KW-0436">Ligase</keyword>
<evidence type="ECO:0000313" key="16">
    <source>
        <dbReference type="EMBL" id="QQP90941.1"/>
    </source>
</evidence>
<sequence length="503" mass="51677">MARPPVLWTAGDVAAATNGTLHGSADALDWQATGVSIDSRTIQPGDLFIALKGPNFDGHGYVAQALAAGAAAALVSHRPDGVGPDAPLVMVEDTFAALQDLGSVARLRTGAKIVAVTGSVGKTSTKEALGTCLSALAPTFATAGSLNNHWGVPLSLARMPPDCTYAVFELGMNHAGEIGPLSRQVRPDVSVITTVEAVHLEHFPSVEAIADAKAEIFEGMAPNGAVVLNRDNPHYARLVAAARTRGLSRILGFGKAEDASARLADCSIHATCSAVNAVIKGEALQYCLALPGRHHVMNSLAVLLAVRALGGDVAAAARAMATLKPIKGRGARRRVRLAQGALTVIDESYNASPVSMEASFQVLAKGDPGVGGRRIAVLGDMLELGERSPLLHAALAEPLKAASVDLVFCAGPDMKRLFDRLPAALRGGWAPDSAALAPLVAGAVRAGDVLMVKGSAGSRMAAVVDAVAALDTGGDSDSNSRTTPDETPGEIPDDRAQRAARQG</sequence>
<dbReference type="InterPro" id="IPR035911">
    <property type="entry name" value="MurE/MurF_N"/>
</dbReference>
<dbReference type="EC" id="6.3.2.10" evidence="10 11"/>
<dbReference type="InterPro" id="IPR013221">
    <property type="entry name" value="Mur_ligase_cen"/>
</dbReference>
<evidence type="ECO:0000256" key="8">
    <source>
        <dbReference type="ARBA" id="ARBA00023306"/>
    </source>
</evidence>
<evidence type="ECO:0000256" key="12">
    <source>
        <dbReference type="SAM" id="MobiDB-lite"/>
    </source>
</evidence>
<keyword evidence="17" id="KW-1185">Reference proteome</keyword>
<comment type="pathway">
    <text evidence="10 11">Cell wall biogenesis; peptidoglycan biosynthesis.</text>
</comment>
<keyword evidence="3 10" id="KW-0132">Cell division</keyword>
<dbReference type="PANTHER" id="PTHR43024:SF1">
    <property type="entry name" value="UDP-N-ACETYLMURAMOYL-TRIPEPTIDE--D-ALANYL-D-ALANINE LIGASE"/>
    <property type="match status" value="1"/>
</dbReference>
<feature type="region of interest" description="Disordered" evidence="12">
    <location>
        <begin position="471"/>
        <end position="503"/>
    </location>
</feature>
<evidence type="ECO:0000256" key="11">
    <source>
        <dbReference type="RuleBase" id="RU004136"/>
    </source>
</evidence>
<evidence type="ECO:0000256" key="5">
    <source>
        <dbReference type="ARBA" id="ARBA00022840"/>
    </source>
</evidence>
<dbReference type="SUPFAM" id="SSF53244">
    <property type="entry name" value="MurD-like peptide ligases, peptide-binding domain"/>
    <property type="match status" value="1"/>
</dbReference>
<evidence type="ECO:0000256" key="10">
    <source>
        <dbReference type="HAMAP-Rule" id="MF_02019"/>
    </source>
</evidence>
<dbReference type="Gene3D" id="3.40.1190.10">
    <property type="entry name" value="Mur-like, catalytic domain"/>
    <property type="match status" value="1"/>
</dbReference>
<keyword evidence="7 10" id="KW-0573">Peptidoglycan synthesis</keyword>
<dbReference type="SUPFAM" id="SSF63418">
    <property type="entry name" value="MurE/MurF N-terminal domain"/>
    <property type="match status" value="1"/>
</dbReference>